<dbReference type="InterPro" id="IPR011009">
    <property type="entry name" value="Kinase-like_dom_sf"/>
</dbReference>
<proteinExistence type="predicted"/>
<dbReference type="InterPro" id="IPR000719">
    <property type="entry name" value="Prot_kinase_dom"/>
</dbReference>
<evidence type="ECO:0000259" key="5">
    <source>
        <dbReference type="SMART" id="SM00220"/>
    </source>
</evidence>
<dbReference type="PROSITE" id="PS00108">
    <property type="entry name" value="PROTEIN_KINASE_ST"/>
    <property type="match status" value="1"/>
</dbReference>
<dbReference type="GO" id="GO:0005524">
    <property type="term" value="F:ATP binding"/>
    <property type="evidence" value="ECO:0007669"/>
    <property type="project" value="UniProtKB-UniRule"/>
</dbReference>
<evidence type="ECO:0000256" key="1">
    <source>
        <dbReference type="ARBA" id="ARBA00022741"/>
    </source>
</evidence>
<dbReference type="PANTHER" id="PTHR24345">
    <property type="entry name" value="SERINE/THREONINE-PROTEIN KINASE PLK"/>
    <property type="match status" value="1"/>
</dbReference>
<dbReference type="GO" id="GO:0004672">
    <property type="term" value="F:protein kinase activity"/>
    <property type="evidence" value="ECO:0007669"/>
    <property type="project" value="InterPro"/>
</dbReference>
<dbReference type="PROSITE" id="PS00107">
    <property type="entry name" value="PROTEIN_KINASE_ATP"/>
    <property type="match status" value="1"/>
</dbReference>
<dbReference type="GO" id="GO:0005634">
    <property type="term" value="C:nucleus"/>
    <property type="evidence" value="ECO:0007669"/>
    <property type="project" value="TreeGrafter"/>
</dbReference>
<dbReference type="SMART" id="SM00220">
    <property type="entry name" value="S_TKc"/>
    <property type="match status" value="1"/>
</dbReference>
<dbReference type="EMBL" id="LFMY01000001">
    <property type="protein sequence ID" value="OKL63948.1"/>
    <property type="molecule type" value="Genomic_DNA"/>
</dbReference>
<keyword evidence="1 3" id="KW-0547">Nucleotide-binding</keyword>
<name>A0A225B2K4_TALAT</name>
<protein>
    <recommendedName>
        <fullName evidence="5">Protein kinase domain-containing protein</fullName>
    </recommendedName>
</protein>
<keyword evidence="7" id="KW-1185">Reference proteome</keyword>
<feature type="compositionally biased region" description="Basic residues" evidence="4">
    <location>
        <begin position="110"/>
        <end position="121"/>
    </location>
</feature>
<gene>
    <name evidence="6" type="ORF">UA08_00676</name>
</gene>
<feature type="domain" description="Protein kinase" evidence="5">
    <location>
        <begin position="256"/>
        <end position="554"/>
    </location>
</feature>
<dbReference type="InterPro" id="IPR017441">
    <property type="entry name" value="Protein_kinase_ATP_BS"/>
</dbReference>
<evidence type="ECO:0000256" key="3">
    <source>
        <dbReference type="PROSITE-ProRule" id="PRU10141"/>
    </source>
</evidence>
<dbReference type="STRING" id="1441469.A0A225B2K4"/>
<evidence type="ECO:0000256" key="4">
    <source>
        <dbReference type="SAM" id="MobiDB-lite"/>
    </source>
</evidence>
<dbReference type="AlphaFoldDB" id="A0A225B2K4"/>
<accession>A0A225B2K4</accession>
<dbReference type="Gene3D" id="1.10.510.10">
    <property type="entry name" value="Transferase(Phosphotransferase) domain 1"/>
    <property type="match status" value="1"/>
</dbReference>
<dbReference type="Pfam" id="PF00069">
    <property type="entry name" value="Pkinase"/>
    <property type="match status" value="1"/>
</dbReference>
<keyword evidence="2 3" id="KW-0067">ATP-binding</keyword>
<dbReference type="Proteomes" id="UP000214365">
    <property type="component" value="Unassembled WGS sequence"/>
</dbReference>
<evidence type="ECO:0000313" key="6">
    <source>
        <dbReference type="EMBL" id="OKL63948.1"/>
    </source>
</evidence>
<evidence type="ECO:0000256" key="2">
    <source>
        <dbReference type="ARBA" id="ARBA00022840"/>
    </source>
</evidence>
<dbReference type="InterPro" id="IPR008271">
    <property type="entry name" value="Ser/Thr_kinase_AS"/>
</dbReference>
<dbReference type="OrthoDB" id="4062651at2759"/>
<feature type="binding site" evidence="3">
    <location>
        <position position="287"/>
    </location>
    <ligand>
        <name>ATP</name>
        <dbReference type="ChEBI" id="CHEBI:30616"/>
    </ligand>
</feature>
<organism evidence="6 7">
    <name type="scientific">Talaromyces atroroseus</name>
    <dbReference type="NCBI Taxonomy" id="1441469"/>
    <lineage>
        <taxon>Eukaryota</taxon>
        <taxon>Fungi</taxon>
        <taxon>Dikarya</taxon>
        <taxon>Ascomycota</taxon>
        <taxon>Pezizomycotina</taxon>
        <taxon>Eurotiomycetes</taxon>
        <taxon>Eurotiomycetidae</taxon>
        <taxon>Eurotiales</taxon>
        <taxon>Trichocomaceae</taxon>
        <taxon>Talaromyces</taxon>
        <taxon>Talaromyces sect. Trachyspermi</taxon>
    </lineage>
</organism>
<dbReference type="GeneID" id="31000431"/>
<feature type="region of interest" description="Disordered" evidence="4">
    <location>
        <begin position="68"/>
        <end position="171"/>
    </location>
</feature>
<dbReference type="RefSeq" id="XP_020124069.1">
    <property type="nucleotide sequence ID" value="XM_020260508.1"/>
</dbReference>
<feature type="compositionally biased region" description="Polar residues" evidence="4">
    <location>
        <begin position="77"/>
        <end position="95"/>
    </location>
</feature>
<sequence>MAPALAPQKRRLSASRNDFNPAFNYPCAGFPSGSIGFGALHTSHMLAVPSFPTLAPEVTKVARLTFSKSPRPLGAGLSSTPPLASPKNNSNRSVPTSTSRMSGSSSMRNLFRRTTTHRQTARGKLSREFRESDCTASPTVRSISPSTSQAVARHDHGGSVPARKTSRLRKVTSRLSLKERISFSTVPHQRLSLKRLFQSPSAGHSLRQRDVPDIAIPAKTGAGLKSRQLGTDMSESFKVDWCELNDEFASGRKIPGKGGKPIGRGATAIVRTMYRKGRSREVLYAVKEFRKCGRNEDKVQYENMVKSEFSIAQSLHHPNIVETVRLCKHSGRWNHVMEYCEYGELYLLIKQGYLRDIDNLCFFKQLLRGVAHLHQNGIAHRDIKPENLLVTAEGQLKITDFGVSEVFSGTHPGLKSSNGGDSNENSRDIRKCSPGICGSIPYVSPEVLAEHGDYDPRALDVWSCAIVCFTLFVRGSPWKAAKPEDPHYSKFLAGWHKFLLRNPDGVISDEESPFCGRIFTTFPKKGMNQLILKMLHPDPEVRISIEEALNDRCIKTIDCCSPDIDHETDTDTIFNAVYKDSLRAARKKMQKMHRHLPPGEKRL</sequence>
<evidence type="ECO:0000313" key="7">
    <source>
        <dbReference type="Proteomes" id="UP000214365"/>
    </source>
</evidence>
<feature type="compositionally biased region" description="Low complexity" evidence="4">
    <location>
        <begin position="96"/>
        <end position="108"/>
    </location>
</feature>
<feature type="compositionally biased region" description="Polar residues" evidence="4">
    <location>
        <begin position="134"/>
        <end position="150"/>
    </location>
</feature>
<reference evidence="6 7" key="1">
    <citation type="submission" date="2015-06" db="EMBL/GenBank/DDBJ databases">
        <title>Talaromyces atroroseus IBT 11181 draft genome.</title>
        <authorList>
            <person name="Rasmussen K.B."/>
            <person name="Rasmussen S."/>
            <person name="Petersen B."/>
            <person name="Sicheritz-Ponten T."/>
            <person name="Mortensen U.H."/>
            <person name="Thrane U."/>
        </authorList>
    </citation>
    <scope>NUCLEOTIDE SEQUENCE [LARGE SCALE GENOMIC DNA]</scope>
    <source>
        <strain evidence="6 7">IBT 11181</strain>
    </source>
</reference>
<dbReference type="SUPFAM" id="SSF56112">
    <property type="entry name" value="Protein kinase-like (PK-like)"/>
    <property type="match status" value="1"/>
</dbReference>
<comment type="caution">
    <text evidence="6">The sequence shown here is derived from an EMBL/GenBank/DDBJ whole genome shotgun (WGS) entry which is preliminary data.</text>
</comment>